<dbReference type="InterPro" id="IPR023393">
    <property type="entry name" value="START-like_dom_sf"/>
</dbReference>
<proteinExistence type="predicted"/>
<feature type="chain" id="PRO_5046554525" evidence="1">
    <location>
        <begin position="36"/>
        <end position="236"/>
    </location>
</feature>
<evidence type="ECO:0000259" key="2">
    <source>
        <dbReference type="PROSITE" id="PS50848"/>
    </source>
</evidence>
<evidence type="ECO:0000256" key="1">
    <source>
        <dbReference type="SAM" id="SignalP"/>
    </source>
</evidence>
<dbReference type="PROSITE" id="PS50848">
    <property type="entry name" value="START"/>
    <property type="match status" value="1"/>
</dbReference>
<comment type="caution">
    <text evidence="3">The sequence shown here is derived from an EMBL/GenBank/DDBJ whole genome shotgun (WGS) entry which is preliminary data.</text>
</comment>
<dbReference type="InterPro" id="IPR002913">
    <property type="entry name" value="START_lipid-bd_dom"/>
</dbReference>
<dbReference type="Pfam" id="PF01852">
    <property type="entry name" value="START"/>
    <property type="match status" value="1"/>
</dbReference>
<dbReference type="Proteomes" id="UP001557484">
    <property type="component" value="Unassembled WGS sequence"/>
</dbReference>
<keyword evidence="4" id="KW-1185">Reference proteome</keyword>
<keyword evidence="1" id="KW-0732">Signal</keyword>
<feature type="signal peptide" evidence="1">
    <location>
        <begin position="1"/>
        <end position="35"/>
    </location>
</feature>
<feature type="domain" description="START" evidence="2">
    <location>
        <begin position="57"/>
        <end position="236"/>
    </location>
</feature>
<name>A0ABV3TYC6_9GAMM</name>
<dbReference type="EMBL" id="JBFRYB010000001">
    <property type="protein sequence ID" value="MEX1666622.1"/>
    <property type="molecule type" value="Genomic_DNA"/>
</dbReference>
<dbReference type="Gene3D" id="3.30.530.20">
    <property type="match status" value="1"/>
</dbReference>
<dbReference type="RefSeq" id="WP_368376696.1">
    <property type="nucleotide sequence ID" value="NZ_JBFRYB010000001.1"/>
</dbReference>
<protein>
    <submittedName>
        <fullName evidence="3">START domain-containing protein</fullName>
    </submittedName>
</protein>
<gene>
    <name evidence="3" type="ORF">AB4875_14095</name>
</gene>
<organism evidence="3 4">
    <name type="scientific">Zhongshania arctica</name>
    <dbReference type="NCBI Taxonomy" id="3238302"/>
    <lineage>
        <taxon>Bacteria</taxon>
        <taxon>Pseudomonadati</taxon>
        <taxon>Pseudomonadota</taxon>
        <taxon>Gammaproteobacteria</taxon>
        <taxon>Cellvibrionales</taxon>
        <taxon>Spongiibacteraceae</taxon>
        <taxon>Zhongshania</taxon>
    </lineage>
</organism>
<evidence type="ECO:0000313" key="4">
    <source>
        <dbReference type="Proteomes" id="UP001557484"/>
    </source>
</evidence>
<accession>A0ABV3TYC6</accession>
<dbReference type="SUPFAM" id="SSF55961">
    <property type="entry name" value="Bet v1-like"/>
    <property type="match status" value="1"/>
</dbReference>
<reference evidence="3 4" key="1">
    <citation type="journal article" date="2011" name="Int. J. Syst. Evol. Microbiol.">
        <title>Zhongshania antarctica gen. nov., sp. nov. and Zhongshania guokunii sp. nov., gammaproteobacteria respectively isolated from coastal attached (fast) ice and surface seawater of the Antarctic.</title>
        <authorList>
            <person name="Li H.J."/>
            <person name="Zhang X.Y."/>
            <person name="Chen C.X."/>
            <person name="Zhang Y.J."/>
            <person name="Gao Z.M."/>
            <person name="Yu Y."/>
            <person name="Chen X.L."/>
            <person name="Chen B."/>
            <person name="Zhang Y.Z."/>
        </authorList>
    </citation>
    <scope>NUCLEOTIDE SEQUENCE [LARGE SCALE GENOMIC DNA]</scope>
    <source>
        <strain evidence="3 4">R06B22</strain>
    </source>
</reference>
<evidence type="ECO:0000313" key="3">
    <source>
        <dbReference type="EMBL" id="MEX1666622.1"/>
    </source>
</evidence>
<sequence>MRVNAVFGFGVNNFARAWFRVVLAVILSVSLNALAEAVPDAAPDAHASTLFAAARPWLLAATQDGTQVYSSKVEGSPYFAIKAITLIKSDVESVVGAFDGKHAQKNGCSPWRQMCKTSRVLSKPTELSSYVYSVLDMPWPLSDRDIVARSQLTIDGERGVVILDILSDASHYPLQDHVRADANIRYVFRRLKEDLTEVTYMNHTNLNGGVPASLFNSQVISSTAKEMSALKRFVES</sequence>